<keyword evidence="2" id="KW-1185">Reference proteome</keyword>
<protein>
    <submittedName>
        <fullName evidence="1">Uncharacterized protein</fullName>
    </submittedName>
</protein>
<gene>
    <name evidence="1" type="ORF">L1987_17796</name>
</gene>
<accession>A0ACB9J0G6</accession>
<reference evidence="1 2" key="2">
    <citation type="journal article" date="2022" name="Mol. Ecol. Resour.">
        <title>The genomes of chicory, endive, great burdock and yacon provide insights into Asteraceae paleo-polyploidization history and plant inulin production.</title>
        <authorList>
            <person name="Fan W."/>
            <person name="Wang S."/>
            <person name="Wang H."/>
            <person name="Wang A."/>
            <person name="Jiang F."/>
            <person name="Liu H."/>
            <person name="Zhao H."/>
            <person name="Xu D."/>
            <person name="Zhang Y."/>
        </authorList>
    </citation>
    <scope>NUCLEOTIDE SEQUENCE [LARGE SCALE GENOMIC DNA]</scope>
    <source>
        <strain evidence="2">cv. Yunnan</strain>
        <tissue evidence="1">Leaves</tissue>
    </source>
</reference>
<dbReference type="Proteomes" id="UP001056120">
    <property type="component" value="Linkage Group LG06"/>
</dbReference>
<organism evidence="1 2">
    <name type="scientific">Smallanthus sonchifolius</name>
    <dbReference type="NCBI Taxonomy" id="185202"/>
    <lineage>
        <taxon>Eukaryota</taxon>
        <taxon>Viridiplantae</taxon>
        <taxon>Streptophyta</taxon>
        <taxon>Embryophyta</taxon>
        <taxon>Tracheophyta</taxon>
        <taxon>Spermatophyta</taxon>
        <taxon>Magnoliopsida</taxon>
        <taxon>eudicotyledons</taxon>
        <taxon>Gunneridae</taxon>
        <taxon>Pentapetalae</taxon>
        <taxon>asterids</taxon>
        <taxon>campanulids</taxon>
        <taxon>Asterales</taxon>
        <taxon>Asteraceae</taxon>
        <taxon>Asteroideae</taxon>
        <taxon>Heliantheae alliance</taxon>
        <taxon>Millerieae</taxon>
        <taxon>Smallanthus</taxon>
    </lineage>
</organism>
<name>A0ACB9J0G6_9ASTR</name>
<reference evidence="2" key="1">
    <citation type="journal article" date="2022" name="Mol. Ecol. Resour.">
        <title>The genomes of chicory, endive, great burdock and yacon provide insights into Asteraceae palaeo-polyploidization history and plant inulin production.</title>
        <authorList>
            <person name="Fan W."/>
            <person name="Wang S."/>
            <person name="Wang H."/>
            <person name="Wang A."/>
            <person name="Jiang F."/>
            <person name="Liu H."/>
            <person name="Zhao H."/>
            <person name="Xu D."/>
            <person name="Zhang Y."/>
        </authorList>
    </citation>
    <scope>NUCLEOTIDE SEQUENCE [LARGE SCALE GENOMIC DNA]</scope>
    <source>
        <strain evidence="2">cv. Yunnan</strain>
    </source>
</reference>
<sequence>MHRSWRSAKVSGVLSYHPPPQNSDAISEVLPTYNPHSYIATKEQNQIRSAEAAIHLIPFLLVICAIILWFFSDTEGKETGVSATSHFHNLASTALVHFIKCSIPPPPPSRTTSVDVNISRKTMKKLMEFGRKAMFYVRVLSGYEERRIRSYRLDLEKRITEAQQKKAEIRKFPEQLILSEVRQMVEEMQSVNKQLEDTETAIDEYFKPFDKQAEMIVEMKLQEEEKTMKQMMQAMKAQALIDQQDLQKNANLDIAERKQETLDDISKVQAGSR</sequence>
<evidence type="ECO:0000313" key="2">
    <source>
        <dbReference type="Proteomes" id="UP001056120"/>
    </source>
</evidence>
<comment type="caution">
    <text evidence="1">The sequence shown here is derived from an EMBL/GenBank/DDBJ whole genome shotgun (WGS) entry which is preliminary data.</text>
</comment>
<proteinExistence type="predicted"/>
<evidence type="ECO:0000313" key="1">
    <source>
        <dbReference type="EMBL" id="KAI3813080.1"/>
    </source>
</evidence>
<dbReference type="EMBL" id="CM042023">
    <property type="protein sequence ID" value="KAI3813080.1"/>
    <property type="molecule type" value="Genomic_DNA"/>
</dbReference>